<protein>
    <submittedName>
        <fullName evidence="1">WavE lipopolysaccharide synthesis</fullName>
    </submittedName>
</protein>
<evidence type="ECO:0000313" key="1">
    <source>
        <dbReference type="EMBL" id="SCY51477.1"/>
    </source>
</evidence>
<gene>
    <name evidence="1" type="ORF">SAMN02910451_02897</name>
</gene>
<proteinExistence type="predicted"/>
<dbReference type="InterPro" id="IPR011122">
    <property type="entry name" value="WavE"/>
</dbReference>
<reference evidence="2" key="1">
    <citation type="submission" date="2016-10" db="EMBL/GenBank/DDBJ databases">
        <authorList>
            <person name="Varghese N."/>
            <person name="Submissions S."/>
        </authorList>
    </citation>
    <scope>NUCLEOTIDE SEQUENCE [LARGE SCALE GENOMIC DNA]</scope>
    <source>
        <strain evidence="2">XBD2006</strain>
    </source>
</reference>
<accession>A0A1G5GJE7</accession>
<evidence type="ECO:0000313" key="2">
    <source>
        <dbReference type="Proteomes" id="UP000183047"/>
    </source>
</evidence>
<dbReference type="Proteomes" id="UP000183047">
    <property type="component" value="Unassembled WGS sequence"/>
</dbReference>
<dbReference type="AlphaFoldDB" id="A0A1G5GJE7"/>
<organism evidence="1 2">
    <name type="scientific">Butyrivibrio hungatei</name>
    <dbReference type="NCBI Taxonomy" id="185008"/>
    <lineage>
        <taxon>Bacteria</taxon>
        <taxon>Bacillati</taxon>
        <taxon>Bacillota</taxon>
        <taxon>Clostridia</taxon>
        <taxon>Lachnospirales</taxon>
        <taxon>Lachnospiraceae</taxon>
        <taxon>Butyrivibrio</taxon>
    </lineage>
</organism>
<dbReference type="EMBL" id="FMUR01000021">
    <property type="protein sequence ID" value="SCY51477.1"/>
    <property type="molecule type" value="Genomic_DNA"/>
</dbReference>
<dbReference type="OrthoDB" id="6555763at2"/>
<dbReference type="Pfam" id="PF07507">
    <property type="entry name" value="WavE"/>
    <property type="match status" value="3"/>
</dbReference>
<sequence>MGLVDNKDITVVVQGAVDREKTPICLQSIRRMLPGAFIILSTWEGTDVDGLEYDDVVLSEDPGGFDEFNIPFSPKNNINRQIVSTYQGLLKVKTVYALKLRTDFYLCDDGFKDFFNTYNRECTEYKIFEHKVICCELYSRNPRYIFSDMKRAYHPSDIFFFGYTKDLVRLFDVPLFSREDEEYMMWKYYPDNSVSTFRYDAESYLWMKLVKKSISFNEPDDLEKYGREDIDRSEATFAANLIILGNEEIGLKTLENSIYRKEAAPQNCYTHEDWERLYAFYCCNDAKEYIKYLSHVFVKNLLDIPGYLLRALLRKCRFDKQGFLTGIGKRKFDKMYAVDYYSEIIDSRDISVVVQGMVRDTTVETVRSIRQHLPYAQIVLSIFEGESADGIDADIVVKSEDPGSCGYIRKYPHEQRNNVNREIVSSRAGIEACTGKYCIKMRSDMILTGSDFLDIYNRVSKYVTTESVVSRRIMVEALSTSKSGVLNFGVSDWWYMGLRSDLLKLFSADLYKDVGKRDYKSEYRCNLTPEQYIAYNFYVNSFIPIFSGFVGLMNVTDDSSSLRKEYEKFLANNFVCVEFPISKVVLPKALYINNSAAYKYNLSYGDWLKLCRKYGTLDNVVVKRELASLGMNYKLKYKVNPDYFNILKWSSVVRNYKNTVTEEYEGASTKVSPDEITFLVTGGIDVTSDLNTVASLYSIKRFFPGASVILGTWDDETVPSYIKKLCDRICFVEKKKMPKVNLHLDDSKNEDINDINMMQTLTATAIKMVQTKYCVKMETGHVFKNSTLLDFYNYWKKIMNSYNAEYRIFDERVLFINERMYDGRNTGGKRSCAIPGTFQMGRTSDLAKIWDGHIEPDSVLRYYTTFPNTRYTNSEKYNSLYTAEQCHYINLIKNLKKKIPVPRWYEDEGSFENILAYEAVLSSNVMVGSSDDLGIMKKGGFAEDKRFMGFETLLGLYIVNVDRDNKEIHEYLKNYYSASAVCKKDKEAHSTLMKALLYGDRYGYDKKYCALMKKIGQV</sequence>
<name>A0A1G5GJE7_9FIRM</name>
<dbReference type="RefSeq" id="WP_074463287.1">
    <property type="nucleotide sequence ID" value="NZ_FMUR01000021.1"/>
</dbReference>
<keyword evidence="2" id="KW-1185">Reference proteome</keyword>